<protein>
    <recommendedName>
        <fullName evidence="2">Retrotransposon gag domain-containing protein</fullName>
    </recommendedName>
</protein>
<reference evidence="3 4" key="1">
    <citation type="submission" date="2019-07" db="EMBL/GenBank/DDBJ databases">
        <title>De Novo Assembly of kiwifruit Actinidia rufa.</title>
        <authorList>
            <person name="Sugita-Konishi S."/>
            <person name="Sato K."/>
            <person name="Mori E."/>
            <person name="Abe Y."/>
            <person name="Kisaki G."/>
            <person name="Hamano K."/>
            <person name="Suezawa K."/>
            <person name="Otani M."/>
            <person name="Fukuda T."/>
            <person name="Manabe T."/>
            <person name="Gomi K."/>
            <person name="Tabuchi M."/>
            <person name="Akimitsu K."/>
            <person name="Kataoka I."/>
        </authorList>
    </citation>
    <scope>NUCLEOTIDE SEQUENCE [LARGE SCALE GENOMIC DNA]</scope>
    <source>
        <strain evidence="4">cv. Fuchu</strain>
    </source>
</reference>
<feature type="compositionally biased region" description="Low complexity" evidence="1">
    <location>
        <begin position="131"/>
        <end position="157"/>
    </location>
</feature>
<name>A0A7J0FGH5_9ERIC</name>
<keyword evidence="4" id="KW-1185">Reference proteome</keyword>
<dbReference type="InterPro" id="IPR005162">
    <property type="entry name" value="Retrotrans_gag_dom"/>
</dbReference>
<feature type="domain" description="Retrotransposon gag" evidence="2">
    <location>
        <begin position="2"/>
        <end position="71"/>
    </location>
</feature>
<organism evidence="3 4">
    <name type="scientific">Actinidia rufa</name>
    <dbReference type="NCBI Taxonomy" id="165716"/>
    <lineage>
        <taxon>Eukaryota</taxon>
        <taxon>Viridiplantae</taxon>
        <taxon>Streptophyta</taxon>
        <taxon>Embryophyta</taxon>
        <taxon>Tracheophyta</taxon>
        <taxon>Spermatophyta</taxon>
        <taxon>Magnoliopsida</taxon>
        <taxon>eudicotyledons</taxon>
        <taxon>Gunneridae</taxon>
        <taxon>Pentapetalae</taxon>
        <taxon>asterids</taxon>
        <taxon>Ericales</taxon>
        <taxon>Actinidiaceae</taxon>
        <taxon>Actinidia</taxon>
    </lineage>
</organism>
<comment type="caution">
    <text evidence="3">The sequence shown here is derived from an EMBL/GenBank/DDBJ whole genome shotgun (WGS) entry which is preliminary data.</text>
</comment>
<dbReference type="Proteomes" id="UP000585474">
    <property type="component" value="Unassembled WGS sequence"/>
</dbReference>
<evidence type="ECO:0000259" key="2">
    <source>
        <dbReference type="Pfam" id="PF03732"/>
    </source>
</evidence>
<gene>
    <name evidence="3" type="ORF">Acr_12g0000770</name>
</gene>
<sequence>MNWARFKVIFREKFVPRAIQNAKCSEFDQLKQLGMTVADYEWSFTNLAEYAPHLVATDEIRAHRFEEGLRHEIRKAIRLLDRTKVKNEIRCFHYTEVEHIKRNCPRLRTEVVAPRGGLVGGNVRPAGNAMPGGNRPGNPENRGGNVNNQRQGQGYAL</sequence>
<dbReference type="AlphaFoldDB" id="A0A7J0FGH5"/>
<evidence type="ECO:0000256" key="1">
    <source>
        <dbReference type="SAM" id="MobiDB-lite"/>
    </source>
</evidence>
<proteinExistence type="predicted"/>
<accession>A0A7J0FGH5</accession>
<dbReference type="EMBL" id="BJWL01000012">
    <property type="protein sequence ID" value="GFY97536.1"/>
    <property type="molecule type" value="Genomic_DNA"/>
</dbReference>
<feature type="region of interest" description="Disordered" evidence="1">
    <location>
        <begin position="118"/>
        <end position="157"/>
    </location>
</feature>
<evidence type="ECO:0000313" key="3">
    <source>
        <dbReference type="EMBL" id="GFY97536.1"/>
    </source>
</evidence>
<dbReference type="OrthoDB" id="1164937at2759"/>
<evidence type="ECO:0000313" key="4">
    <source>
        <dbReference type="Proteomes" id="UP000585474"/>
    </source>
</evidence>
<dbReference type="Pfam" id="PF03732">
    <property type="entry name" value="Retrotrans_gag"/>
    <property type="match status" value="1"/>
</dbReference>